<dbReference type="Pfam" id="PF02687">
    <property type="entry name" value="FtsX"/>
    <property type="match status" value="2"/>
</dbReference>
<feature type="transmembrane region" description="Helical" evidence="7">
    <location>
        <begin position="751"/>
        <end position="769"/>
    </location>
</feature>
<evidence type="ECO:0000256" key="6">
    <source>
        <dbReference type="ARBA" id="ARBA00023136"/>
    </source>
</evidence>
<dbReference type="InterPro" id="IPR003838">
    <property type="entry name" value="ABC3_permease_C"/>
</dbReference>
<proteinExistence type="inferred from homology"/>
<dbReference type="AlphaFoldDB" id="A0A6B0TSE8"/>
<evidence type="ECO:0000256" key="7">
    <source>
        <dbReference type="SAM" id="Phobius"/>
    </source>
</evidence>
<dbReference type="Proteomes" id="UP000436016">
    <property type="component" value="Unassembled WGS sequence"/>
</dbReference>
<dbReference type="InterPro" id="IPR051447">
    <property type="entry name" value="Lipoprotein-release_system"/>
</dbReference>
<gene>
    <name evidence="10" type="ORF">GSH16_00640</name>
</gene>
<dbReference type="PANTHER" id="PTHR30489:SF0">
    <property type="entry name" value="LIPOPROTEIN-RELEASING SYSTEM TRANSMEMBRANE PROTEIN LOLE"/>
    <property type="match status" value="1"/>
</dbReference>
<protein>
    <submittedName>
        <fullName evidence="10">FtsX-like permease family protein</fullName>
    </submittedName>
</protein>
<keyword evidence="11" id="KW-1185">Reference proteome</keyword>
<keyword evidence="5 7" id="KW-1133">Transmembrane helix</keyword>
<dbReference type="InterPro" id="IPR025857">
    <property type="entry name" value="MacB_PCD"/>
</dbReference>
<feature type="domain" description="ABC3 transporter permease C-terminal" evidence="8">
    <location>
        <begin position="273"/>
        <end position="385"/>
    </location>
</feature>
<keyword evidence="6 7" id="KW-0472">Membrane</keyword>
<organism evidence="10 11">
    <name type="scientific">Oceanomicrobium pacificus</name>
    <dbReference type="NCBI Taxonomy" id="2692916"/>
    <lineage>
        <taxon>Bacteria</taxon>
        <taxon>Pseudomonadati</taxon>
        <taxon>Pseudomonadota</taxon>
        <taxon>Alphaproteobacteria</taxon>
        <taxon>Rhodobacterales</taxon>
        <taxon>Paracoccaceae</taxon>
        <taxon>Oceanomicrobium</taxon>
    </lineage>
</organism>
<dbReference type="EMBL" id="WUWG01000001">
    <property type="protein sequence ID" value="MXU63933.1"/>
    <property type="molecule type" value="Genomic_DNA"/>
</dbReference>
<feature type="domain" description="ABC3 transporter permease C-terminal" evidence="8">
    <location>
        <begin position="660"/>
        <end position="774"/>
    </location>
</feature>
<keyword evidence="3" id="KW-1003">Cell membrane</keyword>
<evidence type="ECO:0000256" key="5">
    <source>
        <dbReference type="ARBA" id="ARBA00022989"/>
    </source>
</evidence>
<comment type="caution">
    <text evidence="10">The sequence shown here is derived from an EMBL/GenBank/DDBJ whole genome shotgun (WGS) entry which is preliminary data.</text>
</comment>
<evidence type="ECO:0000259" key="8">
    <source>
        <dbReference type="Pfam" id="PF02687"/>
    </source>
</evidence>
<evidence type="ECO:0000256" key="3">
    <source>
        <dbReference type="ARBA" id="ARBA00022475"/>
    </source>
</evidence>
<dbReference type="GO" id="GO:0098797">
    <property type="term" value="C:plasma membrane protein complex"/>
    <property type="evidence" value="ECO:0007669"/>
    <property type="project" value="TreeGrafter"/>
</dbReference>
<comment type="subcellular location">
    <subcellularLocation>
        <location evidence="1">Cell membrane</location>
        <topology evidence="1">Multi-pass membrane protein</topology>
    </subcellularLocation>
</comment>
<dbReference type="Pfam" id="PF12704">
    <property type="entry name" value="MacB_PCD"/>
    <property type="match status" value="1"/>
</dbReference>
<evidence type="ECO:0000259" key="9">
    <source>
        <dbReference type="Pfam" id="PF12704"/>
    </source>
</evidence>
<comment type="similarity">
    <text evidence="2">Belongs to the ABC-4 integral membrane protein family. LolC/E subfamily.</text>
</comment>
<feature type="transmembrane region" description="Helical" evidence="7">
    <location>
        <begin position="273"/>
        <end position="290"/>
    </location>
</feature>
<accession>A0A6B0TSE8</accession>
<feature type="transmembrane region" description="Helical" evidence="7">
    <location>
        <begin position="432"/>
        <end position="456"/>
    </location>
</feature>
<feature type="transmembrane region" description="Helical" evidence="7">
    <location>
        <begin position="21"/>
        <end position="43"/>
    </location>
</feature>
<feature type="transmembrane region" description="Helical" evidence="7">
    <location>
        <begin position="317"/>
        <end position="340"/>
    </location>
</feature>
<feature type="transmembrane region" description="Helical" evidence="7">
    <location>
        <begin position="659"/>
        <end position="682"/>
    </location>
</feature>
<evidence type="ECO:0000313" key="10">
    <source>
        <dbReference type="EMBL" id="MXU63933.1"/>
    </source>
</evidence>
<feature type="transmembrane region" description="Helical" evidence="7">
    <location>
        <begin position="360"/>
        <end position="381"/>
    </location>
</feature>
<dbReference type="PANTHER" id="PTHR30489">
    <property type="entry name" value="LIPOPROTEIN-RELEASING SYSTEM TRANSMEMBRANE PROTEIN LOLE"/>
    <property type="match status" value="1"/>
</dbReference>
<evidence type="ECO:0000256" key="1">
    <source>
        <dbReference type="ARBA" id="ARBA00004651"/>
    </source>
</evidence>
<reference evidence="10 11" key="1">
    <citation type="submission" date="2019-12" db="EMBL/GenBank/DDBJ databases">
        <title>Strain KN286 was isolated from seawater, which was collected from Caroline Seamount in the tropical western Pacific.</title>
        <authorList>
            <person name="Wang Q."/>
        </authorList>
    </citation>
    <scope>NUCLEOTIDE SEQUENCE [LARGE SCALE GENOMIC DNA]</scope>
    <source>
        <strain evidence="10 11">KN286</strain>
    </source>
</reference>
<dbReference type="RefSeq" id="WP_160850925.1">
    <property type="nucleotide sequence ID" value="NZ_WUWG01000001.1"/>
</dbReference>
<feature type="domain" description="MacB-like periplasmic core" evidence="9">
    <location>
        <begin position="435"/>
        <end position="629"/>
    </location>
</feature>
<feature type="transmembrane region" description="Helical" evidence="7">
    <location>
        <begin position="703"/>
        <end position="731"/>
    </location>
</feature>
<sequence>MAPLDRKLMRDLWRIRSQAAAIGAVIAVGVLLLVMMTGLVATLDETRRAYYERYRLADIFAPVTRAPDHLLPTVAALPGVAGVEGRVQGAALVDLPGVALPVQAVALSLPADGAPRLNAVRLTAGRMIAPSHPDEILLLDGFAAAHGLGPGDMLQVTMNGARKRLRIVGLAQSPEFLFSTAPGELVPDDARFGAIWMGRPALAAAYDMDGAFSELLIGTGRTASEPAIIAAVDRLLAPFGGQGAYGRADHASDRFVTEEINGLRQSSRGVPPIFLAVAAFLLYIVIARIVQSEREQIGLLKAFGYTSREISGHYMKLVLVIATAGAVLGGALGILSGRALSGVYLIYYKFPFLVFQISPGALFIGILVSVAAASAGAMFVLRQVYGLTAAAAMRPPAPEDFSRSARIGRLTGWMDQPTRMVWRRITRQPWRIAGAVLGVAAGMALSAAMTSIMSGFDRTIDLSFDVMDRSDMAVSFKAPLSDKTVLELQRIPGVLAVEPARIVPAILSNGTRTYRGAVSGLVATPDMNRPLDAAMRPIHIRGDGLVLSAGLADLLDIRPGDRLTVDVREGRQPVLELPVAGIAETLLGAPAYLRIDALNRALGEGGRVSTAYLQIDEAAAAAVHAALKAMPGVAGVSVKAEARDAMQEMMDSGAGATRYIMLLIAAIITFGIVYNTASIAYAERSRDLASLRVIGFSRAEVGFVLLGELGVIALLAVPLGAAAGYLMSFGIAAGYSNDLYQIPAVFTPANYGAAGLAVLLATLASGLIVNRRLAAADLVASLKTRE</sequence>
<dbReference type="GO" id="GO:0044874">
    <property type="term" value="P:lipoprotein localization to outer membrane"/>
    <property type="evidence" value="ECO:0007669"/>
    <property type="project" value="TreeGrafter"/>
</dbReference>
<evidence type="ECO:0000313" key="11">
    <source>
        <dbReference type="Proteomes" id="UP000436016"/>
    </source>
</evidence>
<evidence type="ECO:0000256" key="2">
    <source>
        <dbReference type="ARBA" id="ARBA00005236"/>
    </source>
</evidence>
<keyword evidence="4 7" id="KW-0812">Transmembrane</keyword>
<name>A0A6B0TSE8_9RHOB</name>
<evidence type="ECO:0000256" key="4">
    <source>
        <dbReference type="ARBA" id="ARBA00022692"/>
    </source>
</evidence>